<organism evidence="2 3">
    <name type="scientific">Cercospora zeae-maydis SCOH1-5</name>
    <dbReference type="NCBI Taxonomy" id="717836"/>
    <lineage>
        <taxon>Eukaryota</taxon>
        <taxon>Fungi</taxon>
        <taxon>Dikarya</taxon>
        <taxon>Ascomycota</taxon>
        <taxon>Pezizomycotina</taxon>
        <taxon>Dothideomycetes</taxon>
        <taxon>Dothideomycetidae</taxon>
        <taxon>Mycosphaerellales</taxon>
        <taxon>Mycosphaerellaceae</taxon>
        <taxon>Cercospora</taxon>
    </lineage>
</organism>
<feature type="non-terminal residue" evidence="2">
    <location>
        <position position="243"/>
    </location>
</feature>
<feature type="region of interest" description="Disordered" evidence="1">
    <location>
        <begin position="122"/>
        <end position="243"/>
    </location>
</feature>
<name>A0A6A6F8T4_9PEZI</name>
<feature type="compositionally biased region" description="Basic and acidic residues" evidence="1">
    <location>
        <begin position="122"/>
        <end position="132"/>
    </location>
</feature>
<accession>A0A6A6F8T4</accession>
<dbReference type="Proteomes" id="UP000799539">
    <property type="component" value="Unassembled WGS sequence"/>
</dbReference>
<sequence length="243" mass="26472">MAHATTGFFEKDHGKRHGYWNRGYHDRAPLLDAPANVPRAAIPATSEAKTKLKAFSFTASQPKEQPAQTAKSEQGSGNGSRKNSSMNSTPQVEQSNSFPCTPGARLPLEDLIGNCDEVKQDEEVLRSPEERIGWIPNSSSELLTPNRRKRKRAKSSSPSCPGSSSQPQGVSTQTANQNSVGRTPAADPAADLWQRYASGRPSEEQMKAPENTFIFQASPRPLETPIKSGGLRRWASTGNDWPS</sequence>
<feature type="compositionally biased region" description="Polar residues" evidence="1">
    <location>
        <begin position="57"/>
        <end position="99"/>
    </location>
</feature>
<proteinExistence type="predicted"/>
<feature type="region of interest" description="Disordered" evidence="1">
    <location>
        <begin position="56"/>
        <end position="105"/>
    </location>
</feature>
<evidence type="ECO:0000313" key="2">
    <source>
        <dbReference type="EMBL" id="KAF2209804.1"/>
    </source>
</evidence>
<gene>
    <name evidence="2" type="ORF">CERZMDRAFT_122041</name>
</gene>
<protein>
    <submittedName>
        <fullName evidence="2">Uncharacterized protein</fullName>
    </submittedName>
</protein>
<feature type="region of interest" description="Disordered" evidence="1">
    <location>
        <begin position="1"/>
        <end position="30"/>
    </location>
</feature>
<evidence type="ECO:0000313" key="3">
    <source>
        <dbReference type="Proteomes" id="UP000799539"/>
    </source>
</evidence>
<dbReference type="AlphaFoldDB" id="A0A6A6F8T4"/>
<keyword evidence="3" id="KW-1185">Reference proteome</keyword>
<evidence type="ECO:0000256" key="1">
    <source>
        <dbReference type="SAM" id="MobiDB-lite"/>
    </source>
</evidence>
<reference evidence="2" key="1">
    <citation type="journal article" date="2020" name="Stud. Mycol.">
        <title>101 Dothideomycetes genomes: a test case for predicting lifestyles and emergence of pathogens.</title>
        <authorList>
            <person name="Haridas S."/>
            <person name="Albert R."/>
            <person name="Binder M."/>
            <person name="Bloem J."/>
            <person name="Labutti K."/>
            <person name="Salamov A."/>
            <person name="Andreopoulos B."/>
            <person name="Baker S."/>
            <person name="Barry K."/>
            <person name="Bills G."/>
            <person name="Bluhm B."/>
            <person name="Cannon C."/>
            <person name="Castanera R."/>
            <person name="Culley D."/>
            <person name="Daum C."/>
            <person name="Ezra D."/>
            <person name="Gonzalez J."/>
            <person name="Henrissat B."/>
            <person name="Kuo A."/>
            <person name="Liang C."/>
            <person name="Lipzen A."/>
            <person name="Lutzoni F."/>
            <person name="Magnuson J."/>
            <person name="Mondo S."/>
            <person name="Nolan M."/>
            <person name="Ohm R."/>
            <person name="Pangilinan J."/>
            <person name="Park H.-J."/>
            <person name="Ramirez L."/>
            <person name="Alfaro M."/>
            <person name="Sun H."/>
            <person name="Tritt A."/>
            <person name="Yoshinaga Y."/>
            <person name="Zwiers L.-H."/>
            <person name="Turgeon B."/>
            <person name="Goodwin S."/>
            <person name="Spatafora J."/>
            <person name="Crous P."/>
            <person name="Grigoriev I."/>
        </authorList>
    </citation>
    <scope>NUCLEOTIDE SEQUENCE</scope>
    <source>
        <strain evidence="2">SCOH1-5</strain>
    </source>
</reference>
<feature type="compositionally biased region" description="Low complexity" evidence="1">
    <location>
        <begin position="155"/>
        <end position="174"/>
    </location>
</feature>
<dbReference type="EMBL" id="ML992685">
    <property type="protein sequence ID" value="KAF2209804.1"/>
    <property type="molecule type" value="Genomic_DNA"/>
</dbReference>
<dbReference type="OrthoDB" id="6513042at2759"/>